<feature type="transmembrane region" description="Helical" evidence="1">
    <location>
        <begin position="144"/>
        <end position="164"/>
    </location>
</feature>
<protein>
    <submittedName>
        <fullName evidence="2">Uncharacterized protein</fullName>
    </submittedName>
</protein>
<feature type="transmembrane region" description="Helical" evidence="1">
    <location>
        <begin position="104"/>
        <end position="124"/>
    </location>
</feature>
<accession>A0A9P9WLW2</accession>
<dbReference type="Proteomes" id="UP000829685">
    <property type="component" value="Unassembled WGS sequence"/>
</dbReference>
<dbReference type="InterPro" id="IPR036259">
    <property type="entry name" value="MFS_trans_sf"/>
</dbReference>
<keyword evidence="1" id="KW-0812">Transmembrane</keyword>
<feature type="transmembrane region" description="Helical" evidence="1">
    <location>
        <begin position="203"/>
        <end position="226"/>
    </location>
</feature>
<dbReference type="AlphaFoldDB" id="A0A9P9WLW2"/>
<organism evidence="2 3">
    <name type="scientific">Neoarthrinium moseri</name>
    <dbReference type="NCBI Taxonomy" id="1658444"/>
    <lineage>
        <taxon>Eukaryota</taxon>
        <taxon>Fungi</taxon>
        <taxon>Dikarya</taxon>
        <taxon>Ascomycota</taxon>
        <taxon>Pezizomycotina</taxon>
        <taxon>Sordariomycetes</taxon>
        <taxon>Xylariomycetidae</taxon>
        <taxon>Amphisphaeriales</taxon>
        <taxon>Apiosporaceae</taxon>
        <taxon>Neoarthrinium</taxon>
    </lineage>
</organism>
<evidence type="ECO:0000256" key="1">
    <source>
        <dbReference type="SAM" id="Phobius"/>
    </source>
</evidence>
<evidence type="ECO:0000313" key="2">
    <source>
        <dbReference type="EMBL" id="KAI1869515.1"/>
    </source>
</evidence>
<evidence type="ECO:0000313" key="3">
    <source>
        <dbReference type="Proteomes" id="UP000829685"/>
    </source>
</evidence>
<dbReference type="PROSITE" id="PS51257">
    <property type="entry name" value="PROKAR_LIPOPROTEIN"/>
    <property type="match status" value="1"/>
</dbReference>
<dbReference type="SUPFAM" id="SSF103473">
    <property type="entry name" value="MFS general substrate transporter"/>
    <property type="match status" value="1"/>
</dbReference>
<gene>
    <name evidence="2" type="ORF">JX265_006605</name>
</gene>
<keyword evidence="1" id="KW-1133">Transmembrane helix</keyword>
<keyword evidence="1" id="KW-0472">Membrane</keyword>
<keyword evidence="3" id="KW-1185">Reference proteome</keyword>
<dbReference type="EMBL" id="JAFIMR010000015">
    <property type="protein sequence ID" value="KAI1869515.1"/>
    <property type="molecule type" value="Genomic_DNA"/>
</dbReference>
<feature type="transmembrane region" description="Helical" evidence="1">
    <location>
        <begin position="176"/>
        <end position="197"/>
    </location>
</feature>
<reference evidence="2" key="1">
    <citation type="submission" date="2021-03" db="EMBL/GenBank/DDBJ databases">
        <title>Revisited historic fungal species revealed as producer of novel bioactive compounds through whole genome sequencing and comparative genomics.</title>
        <authorList>
            <person name="Vignolle G.A."/>
            <person name="Hochenegger N."/>
            <person name="Mach R.L."/>
            <person name="Mach-Aigner A.R."/>
            <person name="Javad Rahimi M."/>
            <person name="Salim K.A."/>
            <person name="Chan C.M."/>
            <person name="Lim L.B.L."/>
            <person name="Cai F."/>
            <person name="Druzhinina I.S."/>
            <person name="U'Ren J.M."/>
            <person name="Derntl C."/>
        </authorList>
    </citation>
    <scope>NUCLEOTIDE SEQUENCE</scope>
    <source>
        <strain evidence="2">TUCIM 5799</strain>
    </source>
</reference>
<proteinExistence type="predicted"/>
<name>A0A9P9WLW2_9PEZI</name>
<comment type="caution">
    <text evidence="2">The sequence shown here is derived from an EMBL/GenBank/DDBJ whole genome shotgun (WGS) entry which is preliminary data.</text>
</comment>
<sequence length="260" mass="28960">MMNKIRSTLVFVTAKQHSLLQTGYSAGSSCTDDLGLLIDAIDRRNRFLTRILRANSPDPADLDLILSIITTSKCKLDEDLNADPQEEPMRLSSKKSLFLLQSTWYWIFALFIASILGAFIPGSIGFAKNWLREDIGRSDDADFLYLIQGSIVSTFGNLATLMLFERSELASPYRSVWITVAIGTICNIVSVIVYPQVMKGWSAIFAFIGTVFSASCVVITTYTAALERRKEENPRRIEYCATVSYSASESLLGQYVTQLS</sequence>